<accession>A0A5J4K6T6</accession>
<evidence type="ECO:0000313" key="1">
    <source>
        <dbReference type="EMBL" id="GER83253.1"/>
    </source>
</evidence>
<organism evidence="1 2">
    <name type="scientific">Thermogemmatispora aurantia</name>
    <dbReference type="NCBI Taxonomy" id="2045279"/>
    <lineage>
        <taxon>Bacteria</taxon>
        <taxon>Bacillati</taxon>
        <taxon>Chloroflexota</taxon>
        <taxon>Ktedonobacteria</taxon>
        <taxon>Thermogemmatisporales</taxon>
        <taxon>Thermogemmatisporaceae</taxon>
        <taxon>Thermogemmatispora</taxon>
    </lineage>
</organism>
<comment type="caution">
    <text evidence="1">The sequence shown here is derived from an EMBL/GenBank/DDBJ whole genome shotgun (WGS) entry which is preliminary data.</text>
</comment>
<dbReference type="Proteomes" id="UP000334820">
    <property type="component" value="Unassembled WGS sequence"/>
</dbReference>
<name>A0A5J4K6T6_9CHLR</name>
<reference evidence="1 2" key="1">
    <citation type="journal article" date="2019" name="Int. J. Syst. Evol. Microbiol.">
        <title>Thermogemmatispora aurantia sp. nov. and Thermogemmatispora argillosa sp. nov., within the class Ktedonobacteria, and emended description of the genus Thermogemmatispora.</title>
        <authorList>
            <person name="Zheng Y."/>
            <person name="Wang C.M."/>
            <person name="Sakai Y."/>
            <person name="Abe K."/>
            <person name="Yokota A."/>
            <person name="Yabe S."/>
        </authorList>
    </citation>
    <scope>NUCLEOTIDE SEQUENCE [LARGE SCALE GENOMIC DNA]</scope>
    <source>
        <strain evidence="1 2">A1-2</strain>
    </source>
</reference>
<evidence type="ECO:0000313" key="2">
    <source>
        <dbReference type="Proteomes" id="UP000334820"/>
    </source>
</evidence>
<gene>
    <name evidence="1" type="ORF">KTAU_18900</name>
</gene>
<protein>
    <submittedName>
        <fullName evidence="1">Uncharacterized protein</fullName>
    </submittedName>
</protein>
<dbReference type="AlphaFoldDB" id="A0A5J4K6T6"/>
<sequence>MSSIVTLLMRELVARLDEEHAMPEEWAGAAFTRLCRAASQSCDGLSEKR</sequence>
<keyword evidence="2" id="KW-1185">Reference proteome</keyword>
<proteinExistence type="predicted"/>
<dbReference type="EMBL" id="BKZV01000002">
    <property type="protein sequence ID" value="GER83253.1"/>
    <property type="molecule type" value="Genomic_DNA"/>
</dbReference>